<sequence>MTEIYDVTDADTDVVQSPTERDLNKQLEFDNDWSGDLMGEDDELDLEDAEDDFDDRNIFSDPESEWTRRQTYSNDSSSDGDQPESDRQPNYIVTYSE</sequence>
<dbReference type="Proteomes" id="UP001153954">
    <property type="component" value="Unassembled WGS sequence"/>
</dbReference>
<accession>A0AAU9TZC0</accession>
<dbReference type="EMBL" id="CAKOGL010000011">
    <property type="protein sequence ID" value="CAH2092395.1"/>
    <property type="molecule type" value="Genomic_DNA"/>
</dbReference>
<reference evidence="2" key="1">
    <citation type="submission" date="2022-03" db="EMBL/GenBank/DDBJ databases">
        <authorList>
            <person name="Tunstrom K."/>
        </authorList>
    </citation>
    <scope>NUCLEOTIDE SEQUENCE</scope>
</reference>
<feature type="region of interest" description="Disordered" evidence="1">
    <location>
        <begin position="1"/>
        <end position="97"/>
    </location>
</feature>
<proteinExistence type="predicted"/>
<evidence type="ECO:0000313" key="3">
    <source>
        <dbReference type="Proteomes" id="UP001153954"/>
    </source>
</evidence>
<evidence type="ECO:0000256" key="1">
    <source>
        <dbReference type="SAM" id="MobiDB-lite"/>
    </source>
</evidence>
<gene>
    <name evidence="2" type="ORF">EEDITHA_LOCUS8153</name>
</gene>
<feature type="compositionally biased region" description="Acidic residues" evidence="1">
    <location>
        <begin position="1"/>
        <end position="12"/>
    </location>
</feature>
<protein>
    <submittedName>
        <fullName evidence="2">Uncharacterized protein</fullName>
    </submittedName>
</protein>
<name>A0AAU9TZC0_EUPED</name>
<organism evidence="2 3">
    <name type="scientific">Euphydryas editha</name>
    <name type="common">Edith's checkerspot</name>
    <dbReference type="NCBI Taxonomy" id="104508"/>
    <lineage>
        <taxon>Eukaryota</taxon>
        <taxon>Metazoa</taxon>
        <taxon>Ecdysozoa</taxon>
        <taxon>Arthropoda</taxon>
        <taxon>Hexapoda</taxon>
        <taxon>Insecta</taxon>
        <taxon>Pterygota</taxon>
        <taxon>Neoptera</taxon>
        <taxon>Endopterygota</taxon>
        <taxon>Lepidoptera</taxon>
        <taxon>Glossata</taxon>
        <taxon>Ditrysia</taxon>
        <taxon>Papilionoidea</taxon>
        <taxon>Nymphalidae</taxon>
        <taxon>Nymphalinae</taxon>
        <taxon>Euphydryas</taxon>
    </lineage>
</organism>
<dbReference type="AlphaFoldDB" id="A0AAU9TZC0"/>
<feature type="compositionally biased region" description="Acidic residues" evidence="1">
    <location>
        <begin position="29"/>
        <end position="54"/>
    </location>
</feature>
<comment type="caution">
    <text evidence="2">The sequence shown here is derived from an EMBL/GenBank/DDBJ whole genome shotgun (WGS) entry which is preliminary data.</text>
</comment>
<feature type="compositionally biased region" description="Basic and acidic residues" evidence="1">
    <location>
        <begin position="19"/>
        <end position="28"/>
    </location>
</feature>
<feature type="compositionally biased region" description="Polar residues" evidence="1">
    <location>
        <begin position="69"/>
        <end position="80"/>
    </location>
</feature>
<evidence type="ECO:0000313" key="2">
    <source>
        <dbReference type="EMBL" id="CAH2092395.1"/>
    </source>
</evidence>
<keyword evidence="3" id="KW-1185">Reference proteome</keyword>